<evidence type="ECO:0000313" key="2">
    <source>
        <dbReference type="EMBL" id="SDU57673.1"/>
    </source>
</evidence>
<dbReference type="Proteomes" id="UP000183180">
    <property type="component" value="Unassembled WGS sequence"/>
</dbReference>
<dbReference type="STRING" id="158898.SAMN04488548_1342299"/>
<gene>
    <name evidence="2" type="ORF">SAMN04488548_1342299</name>
</gene>
<accession>A0A1H2JMV8</accession>
<organism evidence="2 3">
    <name type="scientific">Gordonia westfalica</name>
    <dbReference type="NCBI Taxonomy" id="158898"/>
    <lineage>
        <taxon>Bacteria</taxon>
        <taxon>Bacillati</taxon>
        <taxon>Actinomycetota</taxon>
        <taxon>Actinomycetes</taxon>
        <taxon>Mycobacteriales</taxon>
        <taxon>Gordoniaceae</taxon>
        <taxon>Gordonia</taxon>
    </lineage>
</organism>
<reference evidence="2 3" key="1">
    <citation type="submission" date="2016-10" db="EMBL/GenBank/DDBJ databases">
        <authorList>
            <person name="de Groot N.N."/>
        </authorList>
    </citation>
    <scope>NUCLEOTIDE SEQUENCE [LARGE SCALE GENOMIC DNA]</scope>
    <source>
        <strain evidence="2 3">DSM 44215</strain>
    </source>
</reference>
<sequence>MSVATPSDVLSWNIDSLRELSTRAAAIADAMVGTSKTMRDTMYDLGWTGDGRRAAEDRAEREREQIGAVASGYDALSAAAAGAHGAMSHPVSEIRSIIQNYVIPPVTLSDSWVVDGVEDWSSEAGLQLARLGGLVSSLVGADATWGAEVAEANQTLATMAPEEALTSALAVIADSKRQSPRADPERMRASAAAFEEIFGREPSGPVDWKTAEALNPNSYDPKYQGVGPGIKVARIEPVPGQGVVRAALYIPAAEVFNAPHYDLGDDRAEVPNFDPEHARVVMYVDYENGLIVTRQNPSVDSTGQVRVGEPEVQAQQRPDGSVMIQYDAVNPFAPPGASVTGHTVNGSLVLQPTSGNPGTARIIAGGEITDYPSVEIYQDSSAGQSRPVLIDAADSGSAVGPLFNLPDYHEVGGGRAMMDPFKADFDDPDWERNRPTNLGDPDNPPTVVMVR</sequence>
<dbReference type="AlphaFoldDB" id="A0A1H2JMV8"/>
<name>A0A1H2JMV8_9ACTN</name>
<feature type="region of interest" description="Disordered" evidence="1">
    <location>
        <begin position="424"/>
        <end position="451"/>
    </location>
</feature>
<feature type="compositionally biased region" description="Basic and acidic residues" evidence="1">
    <location>
        <begin position="424"/>
        <end position="434"/>
    </location>
</feature>
<evidence type="ECO:0000313" key="3">
    <source>
        <dbReference type="Proteomes" id="UP000183180"/>
    </source>
</evidence>
<protein>
    <submittedName>
        <fullName evidence="2">Uncharacterized protein</fullName>
    </submittedName>
</protein>
<dbReference type="EMBL" id="FNLM01000034">
    <property type="protein sequence ID" value="SDU57673.1"/>
    <property type="molecule type" value="Genomic_DNA"/>
</dbReference>
<dbReference type="OrthoDB" id="4509678at2"/>
<evidence type="ECO:0000256" key="1">
    <source>
        <dbReference type="SAM" id="MobiDB-lite"/>
    </source>
</evidence>
<proteinExistence type="predicted"/>